<feature type="domain" description="Josephin" evidence="20">
    <location>
        <begin position="1"/>
        <end position="182"/>
    </location>
</feature>
<evidence type="ECO:0000256" key="9">
    <source>
        <dbReference type="ARBA" id="ARBA00022801"/>
    </source>
</evidence>
<evidence type="ECO:0000256" key="18">
    <source>
        <dbReference type="PIRSR" id="PIRSR633865-1"/>
    </source>
</evidence>
<evidence type="ECO:0000313" key="22">
    <source>
        <dbReference type="Proteomes" id="UP000014500"/>
    </source>
</evidence>
<evidence type="ECO:0000256" key="1">
    <source>
        <dbReference type="ARBA" id="ARBA00000707"/>
    </source>
</evidence>
<evidence type="ECO:0000259" key="20">
    <source>
        <dbReference type="PROSITE" id="PS50957"/>
    </source>
</evidence>
<proteinExistence type="predicted"/>
<dbReference type="EMBL" id="AFFK01020651">
    <property type="status" value="NOT_ANNOTATED_CDS"/>
    <property type="molecule type" value="Genomic_DNA"/>
</dbReference>
<dbReference type="EC" id="3.4.19.12" evidence="4"/>
<dbReference type="AlphaFoldDB" id="T1J0L3"/>
<evidence type="ECO:0000256" key="2">
    <source>
        <dbReference type="ARBA" id="ARBA00004123"/>
    </source>
</evidence>
<comment type="subunit">
    <text evidence="15">Forms a complex composed of deubiquitinating enzyme atx-3, adapter ubxn-5 and cdc-48.1. Forms a complex composed of deubiquitinating enzyme atx-3, E4 ubiquitin-protein ligase ufd-2 and cdc-48.1. Interacts (via RRDR motif) with cdc-48.1 (via N-terminus) and cdc-48.2 (via N-terminus); the interaction with cdc-48.1 is not required for atx-3 enzymatic activity. Interacts (via C-terminus) with ubxn-5. May interact with ned-8.</text>
</comment>
<dbReference type="GO" id="GO:0006508">
    <property type="term" value="P:proteolysis"/>
    <property type="evidence" value="ECO:0007669"/>
    <property type="project" value="UniProtKB-KW"/>
</dbReference>
<dbReference type="FunFam" id="3.90.70.40:FF:000005">
    <property type="entry name" value="Ataxin 3"/>
    <property type="match status" value="1"/>
</dbReference>
<feature type="active site" description="Nucleophile" evidence="18">
    <location>
        <position position="14"/>
    </location>
</feature>
<keyword evidence="9 19" id="KW-0378">Hydrolase</keyword>
<dbReference type="FunFam" id="1.10.287.10:FF:000018">
    <property type="entry name" value="Ataxin-3 homolog"/>
    <property type="match status" value="1"/>
</dbReference>
<keyword evidence="8" id="KW-0833">Ubl conjugation pathway</keyword>
<dbReference type="GO" id="GO:0004843">
    <property type="term" value="F:cysteine-type deubiquitinase activity"/>
    <property type="evidence" value="ECO:0007669"/>
    <property type="project" value="UniProtKB-EC"/>
</dbReference>
<evidence type="ECO:0000256" key="4">
    <source>
        <dbReference type="ARBA" id="ARBA00012759"/>
    </source>
</evidence>
<evidence type="ECO:0000256" key="11">
    <source>
        <dbReference type="ARBA" id="ARBA00023015"/>
    </source>
</evidence>
<accession>T1J0L3</accession>
<evidence type="ECO:0000256" key="15">
    <source>
        <dbReference type="ARBA" id="ARBA00063584"/>
    </source>
</evidence>
<dbReference type="PhylomeDB" id="T1J0L3"/>
<evidence type="ECO:0000256" key="12">
    <source>
        <dbReference type="ARBA" id="ARBA00023163"/>
    </source>
</evidence>
<feature type="active site" description="Proton acceptor" evidence="18">
    <location>
        <position position="121"/>
    </location>
</feature>
<reference evidence="22" key="1">
    <citation type="submission" date="2011-05" db="EMBL/GenBank/DDBJ databases">
        <authorList>
            <person name="Richards S.R."/>
            <person name="Qu J."/>
            <person name="Jiang H."/>
            <person name="Jhangiani S.N."/>
            <person name="Agravi P."/>
            <person name="Goodspeed R."/>
            <person name="Gross S."/>
            <person name="Mandapat C."/>
            <person name="Jackson L."/>
            <person name="Mathew T."/>
            <person name="Pu L."/>
            <person name="Thornton R."/>
            <person name="Saada N."/>
            <person name="Wilczek-Boney K.B."/>
            <person name="Lee S."/>
            <person name="Kovar C."/>
            <person name="Wu Y."/>
            <person name="Scherer S.E."/>
            <person name="Worley K.C."/>
            <person name="Muzny D.M."/>
            <person name="Gibbs R."/>
        </authorList>
    </citation>
    <scope>NUCLEOTIDE SEQUENCE</scope>
    <source>
        <strain evidence="22">Brora</strain>
    </source>
</reference>
<dbReference type="PANTHER" id="PTHR14159">
    <property type="entry name" value="ATAXIN-3-RELATED"/>
    <property type="match status" value="1"/>
</dbReference>
<keyword evidence="10" id="KW-0788">Thiol protease</keyword>
<evidence type="ECO:0000313" key="21">
    <source>
        <dbReference type="EnsemblMetazoa" id="SMAR007064-PA"/>
    </source>
</evidence>
<feature type="active site" evidence="19">
    <location>
        <position position="121"/>
    </location>
</feature>
<evidence type="ECO:0000256" key="17">
    <source>
        <dbReference type="ARBA" id="ARBA00082365"/>
    </source>
</evidence>
<dbReference type="Gene3D" id="1.10.287.10">
    <property type="entry name" value="S15/NS1, RNA-binding"/>
    <property type="match status" value="1"/>
</dbReference>
<dbReference type="EnsemblMetazoa" id="SMAR007064-RA">
    <property type="protein sequence ID" value="SMAR007064-PA"/>
    <property type="gene ID" value="SMAR007064"/>
</dbReference>
<evidence type="ECO:0000256" key="19">
    <source>
        <dbReference type="PROSITE-ProRule" id="PRU00331"/>
    </source>
</evidence>
<evidence type="ECO:0000256" key="13">
    <source>
        <dbReference type="ARBA" id="ARBA00023242"/>
    </source>
</evidence>
<keyword evidence="11" id="KW-0805">Transcription regulation</keyword>
<feature type="active site" evidence="18 19">
    <location>
        <position position="136"/>
    </location>
</feature>
<dbReference type="PRINTS" id="PR01233">
    <property type="entry name" value="JOSEPHIN"/>
</dbReference>
<dbReference type="Pfam" id="PF02099">
    <property type="entry name" value="Josephin"/>
    <property type="match status" value="1"/>
</dbReference>
<dbReference type="STRING" id="126957.T1J0L3"/>
<dbReference type="eggNOG" id="KOG2935">
    <property type="taxonomic scope" value="Eukaryota"/>
</dbReference>
<evidence type="ECO:0000256" key="14">
    <source>
        <dbReference type="ARBA" id="ARBA00060106"/>
    </source>
</evidence>
<dbReference type="GO" id="GO:0005634">
    <property type="term" value="C:nucleus"/>
    <property type="evidence" value="ECO:0007669"/>
    <property type="project" value="UniProtKB-SubCell"/>
</dbReference>
<name>T1J0L3_STRMM</name>
<keyword evidence="6" id="KW-0645">Protease</keyword>
<organism evidence="21 22">
    <name type="scientific">Strigamia maritima</name>
    <name type="common">European centipede</name>
    <name type="synonym">Geophilus maritimus</name>
    <dbReference type="NCBI Taxonomy" id="126957"/>
    <lineage>
        <taxon>Eukaryota</taxon>
        <taxon>Metazoa</taxon>
        <taxon>Ecdysozoa</taxon>
        <taxon>Arthropoda</taxon>
        <taxon>Myriapoda</taxon>
        <taxon>Chilopoda</taxon>
        <taxon>Pleurostigmophora</taxon>
        <taxon>Geophilomorpha</taxon>
        <taxon>Linotaeniidae</taxon>
        <taxon>Strigamia</taxon>
    </lineage>
</organism>
<dbReference type="InterPro" id="IPR033865">
    <property type="entry name" value="Ataxin-3"/>
</dbReference>
<evidence type="ECO:0000256" key="6">
    <source>
        <dbReference type="ARBA" id="ARBA00022670"/>
    </source>
</evidence>
<evidence type="ECO:0000256" key="16">
    <source>
        <dbReference type="ARBA" id="ARBA00069055"/>
    </source>
</evidence>
<dbReference type="SMART" id="SM01246">
    <property type="entry name" value="Josephin"/>
    <property type="match status" value="1"/>
</dbReference>
<evidence type="ECO:0000256" key="5">
    <source>
        <dbReference type="ARBA" id="ARBA00022490"/>
    </source>
</evidence>
<comment type="function">
    <text evidence="14">Acts as a chain editing deubiquitinating enzyme that binds and cleaves 'Lys-48'-linked polyubiquitin chains, with a preference for chains containing four or more ubiquitin molecules thereby modulating protein degradation by the ubiquitin-proteasome pathway. Probably by regulating the IGF-1-insulin-like pathway, regulates lifespan. Regulates germline DNA double-strand-break repair and apoptosis in response to DNA damage by recruiting E4 ubiquitin-protein ligase ufd-2 to DNA repair foci. Interacts with key regulators of transcription and represses transcription. Acts as a histone-binding protein that regulates transcription.</text>
</comment>
<comment type="subcellular location">
    <subcellularLocation>
        <location evidence="3">Cytoplasm</location>
    </subcellularLocation>
    <subcellularLocation>
        <location evidence="2">Nucleus</location>
    </subcellularLocation>
</comment>
<keyword evidence="5" id="KW-0963">Cytoplasm</keyword>
<dbReference type="GO" id="GO:0016579">
    <property type="term" value="P:protein deubiquitination"/>
    <property type="evidence" value="ECO:0007669"/>
    <property type="project" value="InterPro"/>
</dbReference>
<dbReference type="Gene3D" id="3.90.70.40">
    <property type="match status" value="1"/>
</dbReference>
<keyword evidence="13" id="KW-0539">Nucleus</keyword>
<comment type="catalytic activity">
    <reaction evidence="1">
        <text>Thiol-dependent hydrolysis of ester, thioester, amide, peptide and isopeptide bonds formed by the C-terminal Gly of ubiquitin (a 76-residue protein attached to proteins as an intracellular targeting signal).</text>
        <dbReference type="EC" id="3.4.19.12"/>
    </reaction>
</comment>
<dbReference type="PROSITE" id="PS50957">
    <property type="entry name" value="JOSEPHIN"/>
    <property type="match status" value="1"/>
</dbReference>
<feature type="active site" evidence="19">
    <location>
        <position position="14"/>
    </location>
</feature>
<dbReference type="HOGENOM" id="CLU_031228_3_0_1"/>
<dbReference type="Proteomes" id="UP000014500">
    <property type="component" value="Unassembled WGS sequence"/>
</dbReference>
<evidence type="ECO:0000256" key="3">
    <source>
        <dbReference type="ARBA" id="ARBA00004496"/>
    </source>
</evidence>
<evidence type="ECO:0000256" key="10">
    <source>
        <dbReference type="ARBA" id="ARBA00022807"/>
    </source>
</evidence>
<keyword evidence="7" id="KW-0677">Repeat</keyword>
<dbReference type="InterPro" id="IPR006155">
    <property type="entry name" value="Josephin"/>
</dbReference>
<dbReference type="GO" id="GO:0005737">
    <property type="term" value="C:cytoplasm"/>
    <property type="evidence" value="ECO:0007669"/>
    <property type="project" value="UniProtKB-SubCell"/>
</dbReference>
<keyword evidence="12" id="KW-0804">Transcription</keyword>
<evidence type="ECO:0000256" key="8">
    <source>
        <dbReference type="ARBA" id="ARBA00022786"/>
    </source>
</evidence>
<keyword evidence="22" id="KW-1185">Reference proteome</keyword>
<reference evidence="21" key="2">
    <citation type="submission" date="2015-02" db="UniProtKB">
        <authorList>
            <consortium name="EnsemblMetazoa"/>
        </authorList>
    </citation>
    <scope>IDENTIFICATION</scope>
</reference>
<evidence type="ECO:0000256" key="7">
    <source>
        <dbReference type="ARBA" id="ARBA00022737"/>
    </source>
</evidence>
<sequence>RIITYIFQQEGSLCAQHCLNALLQEEYFTAVDLATLAQQMDEAERQRMAEASIHSEEYRRFLEQPSVNMDDTGFFSIQVIASALNVWNLELIPYKSRNPLALAANINPVHQVAFICNYRNHWFTVRKLGKQWFNLNSLLTGPELISDTYLAMFLAQLQQEGYSIFIVQGSLPDCEADNVLRLTSAVQVTKPRLISQVKTQHESKNSGSDKKSEDDADAQLDAALRLSLQGINSDLYMIIILLID</sequence>
<protein>
    <recommendedName>
        <fullName evidence="16">Ataxin-3 homolog</fullName>
        <ecNumber evidence="4">3.4.19.12</ecNumber>
    </recommendedName>
    <alternativeName>
        <fullName evidence="17">Machado-Joseph disease-like protein</fullName>
    </alternativeName>
</protein>
<dbReference type="PANTHER" id="PTHR14159:SF0">
    <property type="entry name" value="ATAXIN-3-RELATED"/>
    <property type="match status" value="1"/>
</dbReference>
<dbReference type="OMA" id="ICHSQDH"/>